<name>A0A6J2ENB9_ZALCA</name>
<gene>
    <name evidence="2" type="primary">LOC113934156</name>
</gene>
<dbReference type="Proteomes" id="UP000515165">
    <property type="component" value="Chromosome 13"/>
</dbReference>
<evidence type="ECO:0000313" key="2">
    <source>
        <dbReference type="RefSeq" id="XP_027470474.1"/>
    </source>
</evidence>
<sequence length="228" mass="24940">MPITYLAVYSLILSVRNFCTGSSSLLNATAITPMVFHKWTEKADPTSEENLNGLPRAQGCSLLSAQKFYGSACQSGHSRTSGLLVRTRGTCLAMDYGAGFSLVDWKRLRGRDPLDLNALLKLTPSVYIQSCEQKWREDIMHRMLMGLGSFRSVQAVIWCPGGGGQPSPLLEPGSELLRGLNGMIHGKHRCKNSISASTSGEPNLEPIHTWDPRTSTSAPMGVIKKLFQ</sequence>
<proteinExistence type="predicted"/>
<dbReference type="AlphaFoldDB" id="A0A6J2ENB9"/>
<dbReference type="GeneID" id="113934156"/>
<accession>A0A6J2ENB9</accession>
<dbReference type="KEGG" id="zca:113934156"/>
<protein>
    <submittedName>
        <fullName evidence="2">Uncharacterized protein LOC113934156</fullName>
    </submittedName>
</protein>
<reference evidence="2" key="1">
    <citation type="submission" date="2025-08" db="UniProtKB">
        <authorList>
            <consortium name="RefSeq"/>
        </authorList>
    </citation>
    <scope>IDENTIFICATION</scope>
    <source>
        <tissue evidence="2">Blood</tissue>
    </source>
</reference>
<keyword evidence="1" id="KW-1185">Reference proteome</keyword>
<organism evidence="1 2">
    <name type="scientific">Zalophus californianus</name>
    <name type="common">California sealion</name>
    <dbReference type="NCBI Taxonomy" id="9704"/>
    <lineage>
        <taxon>Eukaryota</taxon>
        <taxon>Metazoa</taxon>
        <taxon>Chordata</taxon>
        <taxon>Craniata</taxon>
        <taxon>Vertebrata</taxon>
        <taxon>Euteleostomi</taxon>
        <taxon>Mammalia</taxon>
        <taxon>Eutheria</taxon>
        <taxon>Laurasiatheria</taxon>
        <taxon>Carnivora</taxon>
        <taxon>Caniformia</taxon>
        <taxon>Pinnipedia</taxon>
        <taxon>Otariidae</taxon>
        <taxon>Zalophus</taxon>
    </lineage>
</organism>
<dbReference type="RefSeq" id="XP_027470474.1">
    <property type="nucleotide sequence ID" value="XM_027614673.1"/>
</dbReference>
<evidence type="ECO:0000313" key="1">
    <source>
        <dbReference type="Proteomes" id="UP000515165"/>
    </source>
</evidence>